<dbReference type="Proteomes" id="UP000295313">
    <property type="component" value="Unassembled WGS sequence"/>
</dbReference>
<evidence type="ECO:0000313" key="2">
    <source>
        <dbReference type="EMBL" id="TDX86485.1"/>
    </source>
</evidence>
<accession>A0A4R8IHX4</accession>
<gene>
    <name evidence="2" type="ORF">B0I22_0614</name>
</gene>
<dbReference type="AlphaFoldDB" id="A0A4R8IHX4"/>
<evidence type="ECO:0000313" key="3">
    <source>
        <dbReference type="Proteomes" id="UP000295313"/>
    </source>
</evidence>
<reference evidence="2 3" key="1">
    <citation type="submission" date="2019-03" db="EMBL/GenBank/DDBJ databases">
        <title>Genomic Encyclopedia of Type Strains, Phase III (KMG-III): the genomes of soil and plant-associated and newly described type strains.</title>
        <authorList>
            <person name="Whitman W."/>
        </authorList>
    </citation>
    <scope>NUCLEOTIDE SEQUENCE [LARGE SCALE GENOMIC DNA]</scope>
    <source>
        <strain evidence="2 3">CGMCC 1.12802</strain>
    </source>
</reference>
<feature type="transmembrane region" description="Helical" evidence="1">
    <location>
        <begin position="34"/>
        <end position="54"/>
    </location>
</feature>
<keyword evidence="3" id="KW-1185">Reference proteome</keyword>
<sequence>MLVQVNKSGTVVFRIFLLTYDLEKSHKLEVQISIMKKVLFVLIFIISFFSFGQLSPNKQKLIKPLLTIDYAESENIGVGGEYSEIYKSFENIKGKLTNQDLLILALNSSNSLRFYSCVELIHRNDKDVINLYVYYSDYPLKMKYLNGCLASNENISDLIYQEYQNIFDIKKTLELELSKLDKKEIDENSVYKEWQITLDGINKKLTSEFLQNFEQIRKLKKEFDERI</sequence>
<dbReference type="EMBL" id="SOEO01000001">
    <property type="protein sequence ID" value="TDX86485.1"/>
    <property type="molecule type" value="Genomic_DNA"/>
</dbReference>
<evidence type="ECO:0000256" key="1">
    <source>
        <dbReference type="SAM" id="Phobius"/>
    </source>
</evidence>
<proteinExistence type="predicted"/>
<keyword evidence="1" id="KW-1133">Transmembrane helix</keyword>
<comment type="caution">
    <text evidence="2">The sequence shown here is derived from an EMBL/GenBank/DDBJ whole genome shotgun (WGS) entry which is preliminary data.</text>
</comment>
<protein>
    <submittedName>
        <fullName evidence="2">Uncharacterized protein</fullName>
    </submittedName>
</protein>
<keyword evidence="1" id="KW-0472">Membrane</keyword>
<organism evidence="2 3">
    <name type="scientific">Epilithonimonas xixisoli</name>
    <dbReference type="NCBI Taxonomy" id="1476462"/>
    <lineage>
        <taxon>Bacteria</taxon>
        <taxon>Pseudomonadati</taxon>
        <taxon>Bacteroidota</taxon>
        <taxon>Flavobacteriia</taxon>
        <taxon>Flavobacteriales</taxon>
        <taxon>Weeksellaceae</taxon>
        <taxon>Chryseobacterium group</taxon>
        <taxon>Epilithonimonas</taxon>
    </lineage>
</organism>
<name>A0A4R8IHX4_9FLAO</name>
<keyword evidence="1" id="KW-0812">Transmembrane</keyword>